<dbReference type="GO" id="GO:0016052">
    <property type="term" value="P:carbohydrate catabolic process"/>
    <property type="evidence" value="ECO:0007669"/>
    <property type="project" value="TreeGrafter"/>
</dbReference>
<evidence type="ECO:0000256" key="4">
    <source>
        <dbReference type="RuleBase" id="RU003690"/>
    </source>
</evidence>
<dbReference type="SUPFAM" id="SSF51445">
    <property type="entry name" value="(Trans)glycosidases"/>
    <property type="match status" value="1"/>
</dbReference>
<accession>A0AA96F642</accession>
<evidence type="ECO:0000256" key="2">
    <source>
        <dbReference type="ARBA" id="ARBA00022801"/>
    </source>
</evidence>
<dbReference type="InterPro" id="IPR017853">
    <property type="entry name" value="GH"/>
</dbReference>
<evidence type="ECO:0000256" key="1">
    <source>
        <dbReference type="ARBA" id="ARBA00010838"/>
    </source>
</evidence>
<dbReference type="Gene3D" id="3.20.20.80">
    <property type="entry name" value="Glycosidases"/>
    <property type="match status" value="1"/>
</dbReference>
<dbReference type="RefSeq" id="WP_313499046.1">
    <property type="nucleotide sequence ID" value="NZ_CP134879.1"/>
</dbReference>
<proteinExistence type="inferred from homology"/>
<keyword evidence="6" id="KW-1185">Reference proteome</keyword>
<dbReference type="PANTHER" id="PTHR10353:SF36">
    <property type="entry name" value="LP05116P"/>
    <property type="match status" value="1"/>
</dbReference>
<dbReference type="Proteomes" id="UP001304125">
    <property type="component" value="Chromosome"/>
</dbReference>
<evidence type="ECO:0000313" key="6">
    <source>
        <dbReference type="Proteomes" id="UP001304125"/>
    </source>
</evidence>
<comment type="similarity">
    <text evidence="1 4">Belongs to the glycosyl hydrolase 1 family.</text>
</comment>
<protein>
    <submittedName>
        <fullName evidence="5">Family 1 glycosylhydrolase</fullName>
    </submittedName>
</protein>
<organism evidence="5 6">
    <name type="scientific">Demequina capsici</name>
    <dbReference type="NCBI Taxonomy" id="3075620"/>
    <lineage>
        <taxon>Bacteria</taxon>
        <taxon>Bacillati</taxon>
        <taxon>Actinomycetota</taxon>
        <taxon>Actinomycetes</taxon>
        <taxon>Micrococcales</taxon>
        <taxon>Demequinaceae</taxon>
        <taxon>Demequina</taxon>
    </lineage>
</organism>
<keyword evidence="3" id="KW-0326">Glycosidase</keyword>
<reference evidence="5 6" key="1">
    <citation type="submission" date="2023-09" db="EMBL/GenBank/DDBJ databases">
        <title>Demequina sp. a novel bacteria isolated from Capsicum annuum.</title>
        <authorList>
            <person name="Humaira Z."/>
            <person name="Lee J."/>
            <person name="Cho D."/>
        </authorList>
    </citation>
    <scope>NUCLEOTIDE SEQUENCE [LARGE SCALE GENOMIC DNA]</scope>
    <source>
        <strain evidence="5 6">OYTSA14</strain>
    </source>
</reference>
<dbReference type="GO" id="GO:0008422">
    <property type="term" value="F:beta-glucosidase activity"/>
    <property type="evidence" value="ECO:0007669"/>
    <property type="project" value="TreeGrafter"/>
</dbReference>
<dbReference type="Pfam" id="PF00232">
    <property type="entry name" value="Glyco_hydro_1"/>
    <property type="match status" value="2"/>
</dbReference>
<sequence>MSDTASTTAFGPVPPGWLWGAATAAHQIEGGNTNSDWWAFEHAPGSPAMESSADACDSWHRWPDDLALVSEMGLDAYRMSIEWARIEPAEGEFSLAALEHYRRILASAQDRGLKTAVTFHHFTTPQWMAVQDGWMNAEIVDRFARYADIAVQHLGDRIDMAATINEPNVVAGLGYATGGFAPGIAAGQVGLRAATENFVGAHVKARDAIKGGPGEFPVGLTLALPDLVVHPDGTLDGQGFRYDELPADAPGADYLRVMAGVYLDAAQDDDYIGVQTYFTQHVAPDGTVLAVPADERVTQMGWPFTPESLGRAVRHAHAVAQVPVIVTENGIATTDDEERIEYYARSLASLRQAMDDGVDVRGFFAWSLLDNFEWAEGFRPTFGLAAVDPVTFDRTLKPSGRWYAELVWASRS</sequence>
<dbReference type="EMBL" id="CP134879">
    <property type="protein sequence ID" value="WNM24786.1"/>
    <property type="molecule type" value="Genomic_DNA"/>
</dbReference>
<keyword evidence="2" id="KW-0378">Hydrolase</keyword>
<gene>
    <name evidence="5" type="ORF">RN606_01150</name>
</gene>
<name>A0AA96F642_9MICO</name>
<dbReference type="PANTHER" id="PTHR10353">
    <property type="entry name" value="GLYCOSYL HYDROLASE"/>
    <property type="match status" value="1"/>
</dbReference>
<dbReference type="AlphaFoldDB" id="A0AA96F642"/>
<dbReference type="InterPro" id="IPR001360">
    <property type="entry name" value="Glyco_hydro_1"/>
</dbReference>
<evidence type="ECO:0000256" key="3">
    <source>
        <dbReference type="ARBA" id="ARBA00023295"/>
    </source>
</evidence>
<evidence type="ECO:0000313" key="5">
    <source>
        <dbReference type="EMBL" id="WNM24786.1"/>
    </source>
</evidence>
<dbReference type="GO" id="GO:0005829">
    <property type="term" value="C:cytosol"/>
    <property type="evidence" value="ECO:0007669"/>
    <property type="project" value="TreeGrafter"/>
</dbReference>
<dbReference type="PRINTS" id="PR00131">
    <property type="entry name" value="GLHYDRLASE1"/>
</dbReference>